<dbReference type="NCBIfam" id="TIGR01730">
    <property type="entry name" value="RND_mfp"/>
    <property type="match status" value="1"/>
</dbReference>
<keyword evidence="3 4" id="KW-0175">Coiled coil</keyword>
<evidence type="ECO:0000313" key="8">
    <source>
        <dbReference type="EMBL" id="SVA74054.1"/>
    </source>
</evidence>
<sequence>MKRTFTLLLLTSLVISAGVYTYLRQPDIVPEVRTVTVSKGDVVDSVGATGILEAVTTVQVGSQVSGKIEELYADFNSIVRAGEVIARLDPSLFETQVEQSKANLIRAQADVERLTIAIDDAETKLARAEGLSARDLIPASELEAAQVEARLAEAQLRSSRAQMTQAEASLNQVNVNLEHTIITSPIDGIVISRQVDVGQTVAASMQAPILFMLAADLTKMKVNANIDESDVGRIRPGQAVKFRVDAYPESEFEGLVSQVRMEPIIVENVVTYMTLIDVPNPDLRLKPGMTATVTLEIARRNDAVRIPNAALRFRPTDDMFVALSLPLPEQPEVGRSDGQGGRPEGRRQMMERFQNMSEEERTTMREQLGGRPSQGGVGEQANVSGRRRPRPVATDAIPATERGATTIDALFGPLPETVTRGQVWLYAGGDVKPTALRLGITDGAFTELLDPAIPPGTELITNISLADGALTRPTGPTNSPLIPQRRSFFGR</sequence>
<dbReference type="InterPro" id="IPR006143">
    <property type="entry name" value="RND_pump_MFP"/>
</dbReference>
<evidence type="ECO:0000256" key="4">
    <source>
        <dbReference type="SAM" id="Coils"/>
    </source>
</evidence>
<dbReference type="Gene3D" id="1.10.287.470">
    <property type="entry name" value="Helix hairpin bin"/>
    <property type="match status" value="1"/>
</dbReference>
<dbReference type="GO" id="GO:0030313">
    <property type="term" value="C:cell envelope"/>
    <property type="evidence" value="ECO:0007669"/>
    <property type="project" value="UniProtKB-SubCell"/>
</dbReference>
<dbReference type="InterPro" id="IPR058625">
    <property type="entry name" value="MdtA-like_BSH"/>
</dbReference>
<protein>
    <submittedName>
        <fullName evidence="8">Uncharacterized protein</fullName>
    </submittedName>
</protein>
<feature type="region of interest" description="Disordered" evidence="5">
    <location>
        <begin position="470"/>
        <end position="491"/>
    </location>
</feature>
<evidence type="ECO:0000259" key="7">
    <source>
        <dbReference type="Pfam" id="PF25954"/>
    </source>
</evidence>
<dbReference type="FunFam" id="2.40.30.170:FF:000010">
    <property type="entry name" value="Efflux RND transporter periplasmic adaptor subunit"/>
    <property type="match status" value="1"/>
</dbReference>
<dbReference type="EMBL" id="UINC01017770">
    <property type="protein sequence ID" value="SVA74054.1"/>
    <property type="molecule type" value="Genomic_DNA"/>
</dbReference>
<dbReference type="InterPro" id="IPR050465">
    <property type="entry name" value="UPF0194_transport"/>
</dbReference>
<feature type="coiled-coil region" evidence="4">
    <location>
        <begin position="97"/>
        <end position="169"/>
    </location>
</feature>
<dbReference type="Pfam" id="PF25954">
    <property type="entry name" value="Beta-barrel_RND_2"/>
    <property type="match status" value="1"/>
</dbReference>
<accession>A0A381YAN6</accession>
<dbReference type="GO" id="GO:0016020">
    <property type="term" value="C:membrane"/>
    <property type="evidence" value="ECO:0007669"/>
    <property type="project" value="InterPro"/>
</dbReference>
<evidence type="ECO:0000256" key="3">
    <source>
        <dbReference type="ARBA" id="ARBA00023054"/>
    </source>
</evidence>
<feature type="region of interest" description="Disordered" evidence="5">
    <location>
        <begin position="365"/>
        <end position="390"/>
    </location>
</feature>
<dbReference type="Gene3D" id="2.40.50.100">
    <property type="match status" value="1"/>
</dbReference>
<dbReference type="Gene3D" id="2.40.30.170">
    <property type="match status" value="1"/>
</dbReference>
<dbReference type="SUPFAM" id="SSF111369">
    <property type="entry name" value="HlyD-like secretion proteins"/>
    <property type="match status" value="1"/>
</dbReference>
<evidence type="ECO:0000256" key="1">
    <source>
        <dbReference type="ARBA" id="ARBA00004196"/>
    </source>
</evidence>
<name>A0A381YAN6_9ZZZZ</name>
<comment type="similarity">
    <text evidence="2">Belongs to the membrane fusion protein (MFP) (TC 8.A.1) family.</text>
</comment>
<dbReference type="AlphaFoldDB" id="A0A381YAN6"/>
<dbReference type="InterPro" id="IPR058792">
    <property type="entry name" value="Beta-barrel_RND_2"/>
</dbReference>
<dbReference type="Pfam" id="PF25917">
    <property type="entry name" value="BSH_RND"/>
    <property type="match status" value="1"/>
</dbReference>
<dbReference type="GO" id="GO:0022857">
    <property type="term" value="F:transmembrane transporter activity"/>
    <property type="evidence" value="ECO:0007669"/>
    <property type="project" value="InterPro"/>
</dbReference>
<evidence type="ECO:0000256" key="5">
    <source>
        <dbReference type="SAM" id="MobiDB-lite"/>
    </source>
</evidence>
<evidence type="ECO:0000259" key="6">
    <source>
        <dbReference type="Pfam" id="PF25917"/>
    </source>
</evidence>
<feature type="domain" description="Multidrug resistance protein MdtA-like barrel-sandwich hybrid" evidence="6">
    <location>
        <begin position="57"/>
        <end position="210"/>
    </location>
</feature>
<comment type="subcellular location">
    <subcellularLocation>
        <location evidence="1">Cell envelope</location>
    </subcellularLocation>
</comment>
<proteinExistence type="inferred from homology"/>
<gene>
    <name evidence="8" type="ORF">METZ01_LOCUS126908</name>
</gene>
<feature type="domain" description="CusB-like beta-barrel" evidence="7">
    <location>
        <begin position="222"/>
        <end position="296"/>
    </location>
</feature>
<dbReference type="PANTHER" id="PTHR32347:SF14">
    <property type="entry name" value="EFFLUX SYSTEM COMPONENT YKNX-RELATED"/>
    <property type="match status" value="1"/>
</dbReference>
<organism evidence="8">
    <name type="scientific">marine metagenome</name>
    <dbReference type="NCBI Taxonomy" id="408172"/>
    <lineage>
        <taxon>unclassified sequences</taxon>
        <taxon>metagenomes</taxon>
        <taxon>ecological metagenomes</taxon>
    </lineage>
</organism>
<reference evidence="8" key="1">
    <citation type="submission" date="2018-05" db="EMBL/GenBank/DDBJ databases">
        <authorList>
            <person name="Lanie J.A."/>
            <person name="Ng W.-L."/>
            <person name="Kazmierczak K.M."/>
            <person name="Andrzejewski T.M."/>
            <person name="Davidsen T.M."/>
            <person name="Wayne K.J."/>
            <person name="Tettelin H."/>
            <person name="Glass J.I."/>
            <person name="Rusch D."/>
            <person name="Podicherti R."/>
            <person name="Tsui H.-C.T."/>
            <person name="Winkler M.E."/>
        </authorList>
    </citation>
    <scope>NUCLEOTIDE SEQUENCE</scope>
</reference>
<evidence type="ECO:0000256" key="2">
    <source>
        <dbReference type="ARBA" id="ARBA00009477"/>
    </source>
</evidence>
<dbReference type="PANTHER" id="PTHR32347">
    <property type="entry name" value="EFFLUX SYSTEM COMPONENT YKNX-RELATED"/>
    <property type="match status" value="1"/>
</dbReference>